<evidence type="ECO:0000259" key="7">
    <source>
        <dbReference type="Pfam" id="PF21317"/>
    </source>
</evidence>
<feature type="domain" description="Beta-galactosidase galactose-binding" evidence="8">
    <location>
        <begin position="506"/>
        <end position="564"/>
    </location>
</feature>
<evidence type="ECO:0000313" key="10">
    <source>
        <dbReference type="EMBL" id="SUM86225.1"/>
    </source>
</evidence>
<proteinExistence type="inferred from homology"/>
<sequence length="590" mass="68797">MSRFEINETFVLDKKPFKILSGAVHYFRIPRKDWQHSLYNLKALGFNTVETYVPWNFHETQKGNFEFEGNKDLKYFIELAQQEGLYVIVRPSPYICAEWEFGGLPAWLLNDRTMRIRSRDPQFLAHVHRYYQVLFKILTPLQIDQNGPIIMFQIENEYGSYGEDHEYLRAIANMMREEGVTVPFFTSDGAWDQCLRAGSMIDDNILPTGNFGSRTMQNFQNLKTFHEEHGKTWPLMCMEFWDGWFNRWGEAVIKRDSDDLAKEVKEAIKLGSVNLYMFHGGTNFEFWNGCSARGTKDLPQVTSYDYHAPLDEAGNPTPKYFTLQKMLKDVLPDVKQHEPKVKTFMAKKDIPLTNKVNLFEVLEEISTKTTSFYPQSMEEAGSGYGYMMYRTILTRATEQEKLRIVDARDRVHCFIDQKCVYQAYQEEIGEAFEVNLTSSQPQVDILVENMGRVNYGYKLLAPTQRKGIGQGLMQDLHFVQNWEQFDIDFYKLKNEHFQRPWSAHQPAFYRYEFELETPDNTHIDVSGFGKGVVLVNGFNIGRYWEVGPSQSLYISKAFLKQGKNEIIVFDSEGKYSESIDLIQNPQFSNI</sequence>
<dbReference type="InterPro" id="IPR048912">
    <property type="entry name" value="BetaGal1-like_ABD1"/>
</dbReference>
<dbReference type="InterPro" id="IPR048913">
    <property type="entry name" value="BetaGal_gal-bd"/>
</dbReference>
<dbReference type="InterPro" id="IPR008979">
    <property type="entry name" value="Galactose-bd-like_sf"/>
</dbReference>
<dbReference type="Proteomes" id="UP000264146">
    <property type="component" value="Chromosome"/>
</dbReference>
<dbReference type="GO" id="GO:0005975">
    <property type="term" value="P:carbohydrate metabolic process"/>
    <property type="evidence" value="ECO:0007669"/>
    <property type="project" value="InterPro"/>
</dbReference>
<evidence type="ECO:0000256" key="1">
    <source>
        <dbReference type="ARBA" id="ARBA00009809"/>
    </source>
</evidence>
<feature type="domain" description="Glycoside hydrolase 35 catalytic" evidence="6">
    <location>
        <begin position="9"/>
        <end position="328"/>
    </location>
</feature>
<dbReference type="PRINTS" id="PR00742">
    <property type="entry name" value="GLHYDRLASE35"/>
</dbReference>
<dbReference type="PANTHER" id="PTHR23421">
    <property type="entry name" value="BETA-GALACTOSIDASE RELATED"/>
    <property type="match status" value="1"/>
</dbReference>
<reference evidence="9 11" key="2">
    <citation type="submission" date="2020-11" db="EMBL/GenBank/DDBJ databases">
        <authorList>
            <consortium name="Pathogen Informatics"/>
        </authorList>
    </citation>
    <scope>NUCLEOTIDE SEQUENCE [LARGE SCALE GENOMIC DNA]</scope>
    <source>
        <strain evidence="9 11">NCTC12218</strain>
    </source>
</reference>
<evidence type="ECO:0000256" key="5">
    <source>
        <dbReference type="RuleBase" id="RU003679"/>
    </source>
</evidence>
<gene>
    <name evidence="10" type="primary">bga</name>
    <name evidence="10" type="ORF">NCTC12218_00196</name>
</gene>
<dbReference type="SUPFAM" id="SSF51445">
    <property type="entry name" value="(Trans)glycosidases"/>
    <property type="match status" value="1"/>
</dbReference>
<evidence type="ECO:0000259" key="6">
    <source>
        <dbReference type="Pfam" id="PF01301"/>
    </source>
</evidence>
<evidence type="ECO:0000256" key="3">
    <source>
        <dbReference type="ARBA" id="ARBA00023295"/>
    </source>
</evidence>
<dbReference type="AlphaFoldDB" id="A0A7Z7VW55"/>
<feature type="active site" description="Proton donor" evidence="4">
    <location>
        <position position="157"/>
    </location>
</feature>
<dbReference type="Gene3D" id="2.60.120.260">
    <property type="entry name" value="Galactose-binding domain-like"/>
    <property type="match status" value="2"/>
</dbReference>
<dbReference type="RefSeq" id="WP_016425911.1">
    <property type="nucleotide sequence ID" value="NZ_CABKRV010000002.1"/>
</dbReference>
<feature type="active site" description="Nucleophile" evidence="4">
    <location>
        <position position="239"/>
    </location>
</feature>
<dbReference type="EMBL" id="UHEF01000001">
    <property type="protein sequence ID" value="SUM86225.1"/>
    <property type="molecule type" value="Genomic_DNA"/>
</dbReference>
<name>A0A7Z7VW55_STASC</name>
<evidence type="ECO:0000313" key="9">
    <source>
        <dbReference type="EMBL" id="CAD7358615.1"/>
    </source>
</evidence>
<dbReference type="Pfam" id="PF21467">
    <property type="entry name" value="BetaGal_gal-bd"/>
    <property type="match status" value="1"/>
</dbReference>
<dbReference type="InterPro" id="IPR026283">
    <property type="entry name" value="B-gal_1-like"/>
</dbReference>
<dbReference type="SUPFAM" id="SSF49785">
    <property type="entry name" value="Galactose-binding domain-like"/>
    <property type="match status" value="1"/>
</dbReference>
<dbReference type="GO" id="GO:0004565">
    <property type="term" value="F:beta-galactosidase activity"/>
    <property type="evidence" value="ECO:0007669"/>
    <property type="project" value="UniProtKB-EC"/>
</dbReference>
<protein>
    <submittedName>
        <fullName evidence="10">Glycosyl hydrolase</fullName>
        <ecNumber evidence="10">3.2.1.23</ecNumber>
    </submittedName>
</protein>
<comment type="similarity">
    <text evidence="1 5">Belongs to the glycosyl hydrolase 35 family.</text>
</comment>
<dbReference type="FunFam" id="3.20.20.80:FF:000116">
    <property type="entry name" value="Beta-galactosidase 3"/>
    <property type="match status" value="1"/>
</dbReference>
<reference evidence="10" key="1">
    <citation type="submission" date="2018-06" db="EMBL/GenBank/DDBJ databases">
        <authorList>
            <consortium name="Pathogen Informatics"/>
            <person name="Doyle S."/>
        </authorList>
    </citation>
    <scope>NUCLEOTIDE SEQUENCE [LARGE SCALE GENOMIC DNA]</scope>
    <source>
        <strain evidence="10">NCTC12218</strain>
    </source>
</reference>
<keyword evidence="2 10" id="KW-0378">Hydrolase</keyword>
<dbReference type="InterPro" id="IPR031330">
    <property type="entry name" value="Gly_Hdrlase_35_cat"/>
</dbReference>
<dbReference type="Gene3D" id="3.20.20.80">
    <property type="entry name" value="Glycosidases"/>
    <property type="match status" value="1"/>
</dbReference>
<evidence type="ECO:0000313" key="11">
    <source>
        <dbReference type="Proteomes" id="UP000264146"/>
    </source>
</evidence>
<dbReference type="Pfam" id="PF21317">
    <property type="entry name" value="BetaGal_ABD_1"/>
    <property type="match status" value="1"/>
</dbReference>
<dbReference type="InterPro" id="IPR001944">
    <property type="entry name" value="Glycoside_Hdrlase_35"/>
</dbReference>
<dbReference type="EC" id="3.2.1.23" evidence="10"/>
<dbReference type="Pfam" id="PF01301">
    <property type="entry name" value="Glyco_hydro_35"/>
    <property type="match status" value="1"/>
</dbReference>
<accession>A0A7Z7VW55</accession>
<organism evidence="10">
    <name type="scientific">Staphylococcus schleiferi</name>
    <dbReference type="NCBI Taxonomy" id="1295"/>
    <lineage>
        <taxon>Bacteria</taxon>
        <taxon>Bacillati</taxon>
        <taxon>Bacillota</taxon>
        <taxon>Bacilli</taxon>
        <taxon>Bacillales</taxon>
        <taxon>Staphylococcaceae</taxon>
        <taxon>Staphylococcus</taxon>
    </lineage>
</organism>
<feature type="domain" description="Beta-galactosidase 1-like first all-beta" evidence="7">
    <location>
        <begin position="374"/>
        <end position="487"/>
    </location>
</feature>
<dbReference type="InterPro" id="IPR017853">
    <property type="entry name" value="GH"/>
</dbReference>
<dbReference type="PIRSF" id="PIRSF006336">
    <property type="entry name" value="B-gal"/>
    <property type="match status" value="1"/>
</dbReference>
<dbReference type="EMBL" id="LR962863">
    <property type="protein sequence ID" value="CAD7358615.1"/>
    <property type="molecule type" value="Genomic_DNA"/>
</dbReference>
<evidence type="ECO:0000259" key="8">
    <source>
        <dbReference type="Pfam" id="PF21467"/>
    </source>
</evidence>
<keyword evidence="3 10" id="KW-0326">Glycosidase</keyword>
<evidence type="ECO:0000256" key="2">
    <source>
        <dbReference type="ARBA" id="ARBA00022801"/>
    </source>
</evidence>
<evidence type="ECO:0000256" key="4">
    <source>
        <dbReference type="PIRSR" id="PIRSR006336-1"/>
    </source>
</evidence>